<reference evidence="5 6" key="1">
    <citation type="submission" date="2020-08" db="EMBL/GenBank/DDBJ databases">
        <title>Genomic Encyclopedia of Type Strains, Phase III (KMG-III): the genomes of soil and plant-associated and newly described type strains.</title>
        <authorList>
            <person name="Whitman W."/>
        </authorList>
    </citation>
    <scope>NUCLEOTIDE SEQUENCE [LARGE SCALE GENOMIC DNA]</scope>
    <source>
        <strain evidence="5 6">CECT 5831</strain>
    </source>
</reference>
<dbReference type="InterPro" id="IPR037923">
    <property type="entry name" value="HTH-like"/>
</dbReference>
<dbReference type="PRINTS" id="PR00032">
    <property type="entry name" value="HTHARAC"/>
</dbReference>
<keyword evidence="2 5" id="KW-0238">DNA-binding</keyword>
<dbReference type="GO" id="GO:0003700">
    <property type="term" value="F:DNA-binding transcription factor activity"/>
    <property type="evidence" value="ECO:0007669"/>
    <property type="project" value="InterPro"/>
</dbReference>
<gene>
    <name evidence="5" type="ORF">FHS19_001317</name>
</gene>
<comment type="caution">
    <text evidence="5">The sequence shown here is derived from an EMBL/GenBank/DDBJ whole genome shotgun (WGS) entry which is preliminary data.</text>
</comment>
<feature type="domain" description="HTH araC/xylS-type" evidence="4">
    <location>
        <begin position="186"/>
        <end position="284"/>
    </location>
</feature>
<evidence type="ECO:0000256" key="1">
    <source>
        <dbReference type="ARBA" id="ARBA00023015"/>
    </source>
</evidence>
<protein>
    <submittedName>
        <fullName evidence="5">AraC-like DNA-binding protein</fullName>
    </submittedName>
</protein>
<dbReference type="SUPFAM" id="SSF51215">
    <property type="entry name" value="Regulatory protein AraC"/>
    <property type="match status" value="1"/>
</dbReference>
<organism evidence="5 6">
    <name type="scientific">Paenibacillus rhizosphaerae</name>
    <dbReference type="NCBI Taxonomy" id="297318"/>
    <lineage>
        <taxon>Bacteria</taxon>
        <taxon>Bacillati</taxon>
        <taxon>Bacillota</taxon>
        <taxon>Bacilli</taxon>
        <taxon>Bacillales</taxon>
        <taxon>Paenibacillaceae</taxon>
        <taxon>Paenibacillus</taxon>
    </lineage>
</organism>
<dbReference type="EMBL" id="JACHXJ010000001">
    <property type="protein sequence ID" value="MBB3126663.1"/>
    <property type="molecule type" value="Genomic_DNA"/>
</dbReference>
<dbReference type="InterPro" id="IPR003313">
    <property type="entry name" value="AraC-bd"/>
</dbReference>
<dbReference type="PANTHER" id="PTHR43280">
    <property type="entry name" value="ARAC-FAMILY TRANSCRIPTIONAL REGULATOR"/>
    <property type="match status" value="1"/>
</dbReference>
<dbReference type="GO" id="GO:0043565">
    <property type="term" value="F:sequence-specific DNA binding"/>
    <property type="evidence" value="ECO:0007669"/>
    <property type="project" value="InterPro"/>
</dbReference>
<proteinExistence type="predicted"/>
<dbReference type="InterPro" id="IPR014710">
    <property type="entry name" value="RmlC-like_jellyroll"/>
</dbReference>
<keyword evidence="3" id="KW-0804">Transcription</keyword>
<sequence length="295" mass="33485">MNPIRKQFDAQPEFPFSLNYRDRKTAQLELPHHLHDWHELVYVHSGQGSFFIDRTIYEMRRGDLFIIPGSTIHQAFPDKDDPVTSTAVFFSPDLVRQSSLGESFSYLQCFDSCSSNHAYKLECPAALETQLEDKLSAIQSELTGQPSGYRHSIVLYVQYLLLLIHREQSAGSSASRSPFVGPNWMRQILLYIDGHYCEQISLSSLSRLASVSSAHFSRVFKQLTGMSVTDYINVKRVIRAKELLLRTDDSISSIAPACGFDSMPHFHRKFKQIVGLTPSHYRHNSTTAPIESSAH</sequence>
<dbReference type="RefSeq" id="WP_183580234.1">
    <property type="nucleotide sequence ID" value="NZ_JACHXJ010000001.1"/>
</dbReference>
<name>A0A839TJH9_9BACL</name>
<dbReference type="Pfam" id="PF02311">
    <property type="entry name" value="AraC_binding"/>
    <property type="match status" value="1"/>
</dbReference>
<dbReference type="PANTHER" id="PTHR43280:SF28">
    <property type="entry name" value="HTH-TYPE TRANSCRIPTIONAL ACTIVATOR RHAS"/>
    <property type="match status" value="1"/>
</dbReference>
<dbReference type="Gene3D" id="2.60.120.10">
    <property type="entry name" value="Jelly Rolls"/>
    <property type="match status" value="1"/>
</dbReference>
<dbReference type="SUPFAM" id="SSF46689">
    <property type="entry name" value="Homeodomain-like"/>
    <property type="match status" value="2"/>
</dbReference>
<evidence type="ECO:0000313" key="6">
    <source>
        <dbReference type="Proteomes" id="UP000517523"/>
    </source>
</evidence>
<dbReference type="Pfam" id="PF12833">
    <property type="entry name" value="HTH_18"/>
    <property type="match status" value="1"/>
</dbReference>
<evidence type="ECO:0000259" key="4">
    <source>
        <dbReference type="PROSITE" id="PS01124"/>
    </source>
</evidence>
<dbReference type="PROSITE" id="PS01124">
    <property type="entry name" value="HTH_ARAC_FAMILY_2"/>
    <property type="match status" value="1"/>
</dbReference>
<evidence type="ECO:0000256" key="2">
    <source>
        <dbReference type="ARBA" id="ARBA00023125"/>
    </source>
</evidence>
<evidence type="ECO:0000256" key="3">
    <source>
        <dbReference type="ARBA" id="ARBA00023163"/>
    </source>
</evidence>
<dbReference type="AlphaFoldDB" id="A0A839TJH9"/>
<evidence type="ECO:0000313" key="5">
    <source>
        <dbReference type="EMBL" id="MBB3126663.1"/>
    </source>
</evidence>
<dbReference type="InterPro" id="IPR018060">
    <property type="entry name" value="HTH_AraC"/>
</dbReference>
<dbReference type="SMART" id="SM00342">
    <property type="entry name" value="HTH_ARAC"/>
    <property type="match status" value="1"/>
</dbReference>
<dbReference type="Proteomes" id="UP000517523">
    <property type="component" value="Unassembled WGS sequence"/>
</dbReference>
<accession>A0A839TJH9</accession>
<dbReference type="InterPro" id="IPR009057">
    <property type="entry name" value="Homeodomain-like_sf"/>
</dbReference>
<keyword evidence="1" id="KW-0805">Transcription regulation</keyword>
<dbReference type="InterPro" id="IPR020449">
    <property type="entry name" value="Tscrpt_reg_AraC-type_HTH"/>
</dbReference>
<dbReference type="Gene3D" id="1.10.10.60">
    <property type="entry name" value="Homeodomain-like"/>
    <property type="match status" value="2"/>
</dbReference>